<protein>
    <submittedName>
        <fullName evidence="1">Uncharacterized protein</fullName>
    </submittedName>
</protein>
<dbReference type="KEGG" id="psn:Pedsa_3799"/>
<proteinExistence type="predicted"/>
<dbReference type="Gene3D" id="3.40.390.10">
    <property type="entry name" value="Collagenase (Catalytic Domain)"/>
    <property type="match status" value="1"/>
</dbReference>
<reference evidence="1 2" key="1">
    <citation type="journal article" date="2011" name="Stand. Genomic Sci.">
        <title>Complete genome sequence of the gliding, heparinolytic Pedobacter saltans type strain (113).</title>
        <authorList>
            <person name="Liolios K."/>
            <person name="Sikorski J."/>
            <person name="Lu M."/>
            <person name="Nolan M."/>
            <person name="Lapidus A."/>
            <person name="Lucas S."/>
            <person name="Hammon N."/>
            <person name="Deshpande S."/>
            <person name="Cheng J.F."/>
            <person name="Tapia R."/>
            <person name="Han C."/>
            <person name="Goodwin L."/>
            <person name="Pitluck S."/>
            <person name="Huntemann M."/>
            <person name="Ivanova N."/>
            <person name="Pagani I."/>
            <person name="Mavromatis K."/>
            <person name="Ovchinikova G."/>
            <person name="Pati A."/>
            <person name="Chen A."/>
            <person name="Palaniappan K."/>
            <person name="Land M."/>
            <person name="Hauser L."/>
            <person name="Brambilla E.M."/>
            <person name="Kotsyurbenko O."/>
            <person name="Rohde M."/>
            <person name="Tindall B.J."/>
            <person name="Abt B."/>
            <person name="Goker M."/>
            <person name="Detter J.C."/>
            <person name="Woyke T."/>
            <person name="Bristow J."/>
            <person name="Eisen J.A."/>
            <person name="Markowitz V."/>
            <person name="Hugenholtz P."/>
            <person name="Klenk H.P."/>
            <person name="Kyrpides N.C."/>
        </authorList>
    </citation>
    <scope>NUCLEOTIDE SEQUENCE [LARGE SCALE GENOMIC DNA]</scope>
    <source>
        <strain evidence="2">ATCC 51119 / DSM 12145 / JCM 21818 / LMG 10337 / NBRC 100064 / NCIMB 13643</strain>
    </source>
</reference>
<dbReference type="InterPro" id="IPR024079">
    <property type="entry name" value="MetalloPept_cat_dom_sf"/>
</dbReference>
<dbReference type="SUPFAM" id="SSF55486">
    <property type="entry name" value="Metalloproteases ('zincins'), catalytic domain"/>
    <property type="match status" value="1"/>
</dbReference>
<evidence type="ECO:0000313" key="2">
    <source>
        <dbReference type="Proteomes" id="UP000000310"/>
    </source>
</evidence>
<dbReference type="HOGENOM" id="CLU_1561584_0_0_10"/>
<organism evidence="1 2">
    <name type="scientific">Pseudopedobacter saltans (strain ATCC 51119 / DSM 12145 / JCM 21818 / CCUG 39354 / LMG 10337 / NBRC 100064 / NCIMB 13643)</name>
    <name type="common">Pedobacter saltans</name>
    <dbReference type="NCBI Taxonomy" id="762903"/>
    <lineage>
        <taxon>Bacteria</taxon>
        <taxon>Pseudomonadati</taxon>
        <taxon>Bacteroidota</taxon>
        <taxon>Sphingobacteriia</taxon>
        <taxon>Sphingobacteriales</taxon>
        <taxon>Sphingobacteriaceae</taxon>
        <taxon>Pseudopedobacter</taxon>
    </lineage>
</organism>
<dbReference type="OrthoDB" id="763762at2"/>
<dbReference type="RefSeq" id="WP_013634808.1">
    <property type="nucleotide sequence ID" value="NC_015177.1"/>
</dbReference>
<accession>F0S755</accession>
<keyword evidence="2" id="KW-1185">Reference proteome</keyword>
<dbReference type="EMBL" id="CP002545">
    <property type="protein sequence ID" value="ADY54328.1"/>
    <property type="molecule type" value="Genomic_DNA"/>
</dbReference>
<evidence type="ECO:0000313" key="1">
    <source>
        <dbReference type="EMBL" id="ADY54328.1"/>
    </source>
</evidence>
<dbReference type="AlphaFoldDB" id="F0S755"/>
<gene>
    <name evidence="1" type="ordered locus">Pedsa_3799</name>
</gene>
<dbReference type="GO" id="GO:0008237">
    <property type="term" value="F:metallopeptidase activity"/>
    <property type="evidence" value="ECO:0007669"/>
    <property type="project" value="InterPro"/>
</dbReference>
<dbReference type="STRING" id="762903.Pedsa_3799"/>
<dbReference type="Proteomes" id="UP000000310">
    <property type="component" value="Chromosome"/>
</dbReference>
<name>F0S755_PSESL</name>
<reference evidence="2" key="2">
    <citation type="submission" date="2011-02" db="EMBL/GenBank/DDBJ databases">
        <title>The complete genome of Pedobacter saltans DSM 12145.</title>
        <authorList>
            <consortium name="US DOE Joint Genome Institute (JGI-PGF)"/>
            <person name="Lucas S."/>
            <person name="Copeland A."/>
            <person name="Lapidus A."/>
            <person name="Bruce D."/>
            <person name="Goodwin L."/>
            <person name="Pitluck S."/>
            <person name="Kyrpides N."/>
            <person name="Mavromatis K."/>
            <person name="Pagani I."/>
            <person name="Ivanova N."/>
            <person name="Ovchinnikova G."/>
            <person name="Lu M."/>
            <person name="Detter J.C."/>
            <person name="Han C."/>
            <person name="Land M."/>
            <person name="Hauser L."/>
            <person name="Markowitz V."/>
            <person name="Cheng J.-F."/>
            <person name="Hugenholtz P."/>
            <person name="Woyke T."/>
            <person name="Wu D."/>
            <person name="Tindall B."/>
            <person name="Pomrenke H.G."/>
            <person name="Brambilla E."/>
            <person name="Klenk H.-P."/>
            <person name="Eisen J.A."/>
        </authorList>
    </citation>
    <scope>NUCLEOTIDE SEQUENCE [LARGE SCALE GENOMIC DNA]</scope>
    <source>
        <strain evidence="2">ATCC 51119 / DSM 12145 / JCM 21818 / LMG 10337 / NBRC 100064 / NCIMB 13643</strain>
    </source>
</reference>
<sequence>MVAAYPSGNGKPGEVILVNEDFNQNPEQATWNFIHAIAHSLGLKHAVNNSSSIMHRGDFRKNFPNFSNSFPTSYDEINISSMYPININSIIQPSIRGYNGVFSLSYVSIEDGISYHWKIIGTSGSPYFYEEVGTSTLSDMYLAKGNYRVECTISGTKYLTSVTATKNISIQ</sequence>